<accession>A0A4R4VDG0</accession>
<sequence length="163" mass="17403">MNASAEQAVWFQYRPGVVVESLRVAHCAAPTSTNTAVQSWCRLKFDPANLELAAGPGEPVTAEKAPACAPCAACLLRLTAATDTGTVPTAHDSEASDDSKLAVVLRKAQWLLDDAAHYLPQGNYAQRERDALAATLDQLAGLIREQAPAQRDVAEHPQTQSQL</sequence>
<dbReference type="EMBL" id="SMKS01000040">
    <property type="protein sequence ID" value="TDD03322.1"/>
    <property type="molecule type" value="Genomic_DNA"/>
</dbReference>
<organism evidence="1 2">
    <name type="scientific">Saccharopolyspora terrae</name>
    <dbReference type="NCBI Taxonomy" id="2530384"/>
    <lineage>
        <taxon>Bacteria</taxon>
        <taxon>Bacillati</taxon>
        <taxon>Actinomycetota</taxon>
        <taxon>Actinomycetes</taxon>
        <taxon>Pseudonocardiales</taxon>
        <taxon>Pseudonocardiaceae</taxon>
        <taxon>Saccharopolyspora</taxon>
    </lineage>
</organism>
<dbReference type="OrthoDB" id="3701158at2"/>
<proteinExistence type="predicted"/>
<name>A0A4R4VDG0_9PSEU</name>
<keyword evidence="2" id="KW-1185">Reference proteome</keyword>
<evidence type="ECO:0000313" key="1">
    <source>
        <dbReference type="EMBL" id="TDD03322.1"/>
    </source>
</evidence>
<comment type="caution">
    <text evidence="1">The sequence shown here is derived from an EMBL/GenBank/DDBJ whole genome shotgun (WGS) entry which is preliminary data.</text>
</comment>
<dbReference type="AlphaFoldDB" id="A0A4R4VDG0"/>
<gene>
    <name evidence="1" type="ORF">E1181_20750</name>
</gene>
<evidence type="ECO:0000313" key="2">
    <source>
        <dbReference type="Proteomes" id="UP000295674"/>
    </source>
</evidence>
<dbReference type="RefSeq" id="WP_132677283.1">
    <property type="nucleotide sequence ID" value="NZ_SMKS01000040.1"/>
</dbReference>
<reference evidence="1 2" key="1">
    <citation type="submission" date="2019-03" db="EMBL/GenBank/DDBJ databases">
        <title>Draft genome sequences of novel Actinobacteria.</title>
        <authorList>
            <person name="Sahin N."/>
            <person name="Ay H."/>
            <person name="Saygin H."/>
        </authorList>
    </citation>
    <scope>NUCLEOTIDE SEQUENCE [LARGE SCALE GENOMIC DNA]</scope>
    <source>
        <strain evidence="1 2">16K309</strain>
    </source>
</reference>
<dbReference type="Proteomes" id="UP000295674">
    <property type="component" value="Unassembled WGS sequence"/>
</dbReference>
<protein>
    <submittedName>
        <fullName evidence="1">Uncharacterized protein</fullName>
    </submittedName>
</protein>